<dbReference type="InterPro" id="IPR022418">
    <property type="entry name" value="Porphobilinogen_deaminase_C"/>
</dbReference>
<evidence type="ECO:0000256" key="2">
    <source>
        <dbReference type="ARBA" id="ARBA00004735"/>
    </source>
</evidence>
<dbReference type="PRINTS" id="PR00151">
    <property type="entry name" value="PORPHBDMNASE"/>
</dbReference>
<dbReference type="Proteomes" id="UP001518990">
    <property type="component" value="Unassembled WGS sequence"/>
</dbReference>
<keyword evidence="6 8" id="KW-0627">Porphyrin biosynthesis</keyword>
<dbReference type="InterPro" id="IPR036803">
    <property type="entry name" value="Porphobilinogen_deaminase_C_sf"/>
</dbReference>
<dbReference type="Pfam" id="PF01379">
    <property type="entry name" value="Porphobil_deam"/>
    <property type="match status" value="1"/>
</dbReference>
<dbReference type="InterPro" id="IPR000860">
    <property type="entry name" value="HemC"/>
</dbReference>
<feature type="domain" description="Porphobilinogen deaminase N-terminal" evidence="9">
    <location>
        <begin position="21"/>
        <end position="235"/>
    </location>
</feature>
<feature type="modified residue" description="S-(dipyrrolylmethanemethyl)cysteine" evidence="8">
    <location>
        <position position="264"/>
    </location>
</feature>
<evidence type="ECO:0000256" key="7">
    <source>
        <dbReference type="ARBA" id="ARBA00048169"/>
    </source>
</evidence>
<feature type="domain" description="Porphobilinogen deaminase C-terminal" evidence="10">
    <location>
        <begin position="250"/>
        <end position="318"/>
    </location>
</feature>
<comment type="subunit">
    <text evidence="4 8">Monomer.</text>
</comment>
<proteinExistence type="inferred from homology"/>
<evidence type="ECO:0000256" key="4">
    <source>
        <dbReference type="ARBA" id="ARBA00011245"/>
    </source>
</evidence>
<dbReference type="EMBL" id="JACTNF010000019">
    <property type="protein sequence ID" value="MBO1076290.1"/>
    <property type="molecule type" value="Genomic_DNA"/>
</dbReference>
<evidence type="ECO:0000259" key="10">
    <source>
        <dbReference type="Pfam" id="PF03900"/>
    </source>
</evidence>
<name>A0ABS3KFR6_9PROT</name>
<evidence type="ECO:0000256" key="8">
    <source>
        <dbReference type="HAMAP-Rule" id="MF_00260"/>
    </source>
</evidence>
<dbReference type="SUPFAM" id="SSF54782">
    <property type="entry name" value="Porphobilinogen deaminase (hydroxymethylbilane synthase), C-terminal domain"/>
    <property type="match status" value="1"/>
</dbReference>
<evidence type="ECO:0000256" key="3">
    <source>
        <dbReference type="ARBA" id="ARBA00005638"/>
    </source>
</evidence>
<evidence type="ECO:0000256" key="6">
    <source>
        <dbReference type="ARBA" id="ARBA00023244"/>
    </source>
</evidence>
<comment type="similarity">
    <text evidence="3 8">Belongs to the HMBS family.</text>
</comment>
<dbReference type="Pfam" id="PF03900">
    <property type="entry name" value="Porphobil_deamC"/>
    <property type="match status" value="1"/>
</dbReference>
<dbReference type="NCBIfam" id="TIGR00212">
    <property type="entry name" value="hemC"/>
    <property type="match status" value="1"/>
</dbReference>
<organism evidence="11 12">
    <name type="scientific">Roseomonas marmotae</name>
    <dbReference type="NCBI Taxonomy" id="2768161"/>
    <lineage>
        <taxon>Bacteria</taxon>
        <taxon>Pseudomonadati</taxon>
        <taxon>Pseudomonadota</taxon>
        <taxon>Alphaproteobacteria</taxon>
        <taxon>Acetobacterales</taxon>
        <taxon>Roseomonadaceae</taxon>
        <taxon>Roseomonas</taxon>
    </lineage>
</organism>
<dbReference type="PANTHER" id="PTHR11557">
    <property type="entry name" value="PORPHOBILINOGEN DEAMINASE"/>
    <property type="match status" value="1"/>
</dbReference>
<keyword evidence="5 8" id="KW-0808">Transferase</keyword>
<dbReference type="GO" id="GO:0004418">
    <property type="term" value="F:hydroxymethylbilane synthase activity"/>
    <property type="evidence" value="ECO:0007669"/>
    <property type="project" value="UniProtKB-EC"/>
</dbReference>
<dbReference type="PANTHER" id="PTHR11557:SF0">
    <property type="entry name" value="PORPHOBILINOGEN DEAMINASE"/>
    <property type="match status" value="1"/>
</dbReference>
<comment type="catalytic activity">
    <reaction evidence="7 8">
        <text>4 porphobilinogen + H2O = hydroxymethylbilane + 4 NH4(+)</text>
        <dbReference type="Rhea" id="RHEA:13185"/>
        <dbReference type="ChEBI" id="CHEBI:15377"/>
        <dbReference type="ChEBI" id="CHEBI:28938"/>
        <dbReference type="ChEBI" id="CHEBI:57845"/>
        <dbReference type="ChEBI" id="CHEBI:58126"/>
        <dbReference type="EC" id="2.5.1.61"/>
    </reaction>
</comment>
<evidence type="ECO:0000256" key="1">
    <source>
        <dbReference type="ARBA" id="ARBA00002869"/>
    </source>
</evidence>
<sequence>MSAVLSPPPLPRHPAARPAALRLGTRGSALARVQAGMAAAALAGLRPDVPLRETVIATAGDQVQDRLLADFGGKGLFAKEIHEALLDGRVDLAVHSLKDLETELPAGISIACVLPREDPRDALVLAPCCPLAERALPFPVLPEAGRIGTASARRQAQLLHARPDLRMGLMRGNLRTRLQRLESGDFVATLLAVAGLKRLGLTERIAMVLEPEVMLPAAGQGILAVTARSGDHRMRALLAQLDDPAARVAAEAERAVLRALDGSCHTPIGAFARMLPGNELLLTGMVARGDGAFVLRRQLRGARTDAGRLGAELGAALRADTPRDILS</sequence>
<dbReference type="Gene3D" id="3.30.160.40">
    <property type="entry name" value="Porphobilinogen deaminase, C-terminal domain"/>
    <property type="match status" value="1"/>
</dbReference>
<evidence type="ECO:0000313" key="11">
    <source>
        <dbReference type="EMBL" id="MBO1076290.1"/>
    </source>
</evidence>
<evidence type="ECO:0000313" key="12">
    <source>
        <dbReference type="Proteomes" id="UP001518990"/>
    </source>
</evidence>
<keyword evidence="12" id="KW-1185">Reference proteome</keyword>
<comment type="miscellaneous">
    <text evidence="8">The porphobilinogen subunits are added to the dipyrromethane group.</text>
</comment>
<comment type="function">
    <text evidence="1 8">Tetrapolymerization of the monopyrrole PBG into the hydroxymethylbilane pre-uroporphyrinogen in several discrete steps.</text>
</comment>
<comment type="cofactor">
    <cofactor evidence="8">
        <name>dipyrromethane</name>
        <dbReference type="ChEBI" id="CHEBI:60342"/>
    </cofactor>
    <text evidence="8">Binds 1 dipyrromethane group covalently.</text>
</comment>
<dbReference type="InterPro" id="IPR022419">
    <property type="entry name" value="Porphobilin_deaminase_cofac_BS"/>
</dbReference>
<evidence type="ECO:0000256" key="5">
    <source>
        <dbReference type="ARBA" id="ARBA00022679"/>
    </source>
</evidence>
<evidence type="ECO:0000259" key="9">
    <source>
        <dbReference type="Pfam" id="PF01379"/>
    </source>
</evidence>
<dbReference type="HAMAP" id="MF_00260">
    <property type="entry name" value="Porphobil_deam"/>
    <property type="match status" value="1"/>
</dbReference>
<dbReference type="RefSeq" id="WP_207449126.1">
    <property type="nucleotide sequence ID" value="NZ_CP061091.1"/>
</dbReference>
<dbReference type="Gene3D" id="3.40.190.10">
    <property type="entry name" value="Periplasmic binding protein-like II"/>
    <property type="match status" value="2"/>
</dbReference>
<accession>A0ABS3KFR6</accession>
<comment type="caution">
    <text evidence="11">The sequence shown here is derived from an EMBL/GenBank/DDBJ whole genome shotgun (WGS) entry which is preliminary data.</text>
</comment>
<reference evidence="11 12" key="1">
    <citation type="submission" date="2020-09" db="EMBL/GenBank/DDBJ databases">
        <title>Roseomonas.</title>
        <authorList>
            <person name="Zhu W."/>
        </authorList>
    </citation>
    <scope>NUCLEOTIDE SEQUENCE [LARGE SCALE GENOMIC DNA]</scope>
    <source>
        <strain evidence="11 12">1311</strain>
    </source>
</reference>
<dbReference type="EC" id="2.5.1.61" evidence="8"/>
<dbReference type="InterPro" id="IPR022417">
    <property type="entry name" value="Porphobilin_deaminase_N"/>
</dbReference>
<dbReference type="SUPFAM" id="SSF53850">
    <property type="entry name" value="Periplasmic binding protein-like II"/>
    <property type="match status" value="1"/>
</dbReference>
<gene>
    <name evidence="8 11" type="primary">hemC</name>
    <name evidence="11" type="ORF">IAI60_16890</name>
</gene>
<dbReference type="PIRSF" id="PIRSF001438">
    <property type="entry name" value="4pyrrol_synth_OHMeBilane_synth"/>
    <property type="match status" value="1"/>
</dbReference>
<comment type="pathway">
    <text evidence="2">Porphyrin-containing compound metabolism; protoporphyrin-IX biosynthesis; coproporphyrinogen-III from 5-aminolevulinate: step 2/4.</text>
</comment>
<dbReference type="PROSITE" id="PS00533">
    <property type="entry name" value="PORPHOBILINOGEN_DEAM"/>
    <property type="match status" value="1"/>
</dbReference>
<protein>
    <recommendedName>
        <fullName evidence="8">Porphobilinogen deaminase</fullName>
        <shortName evidence="8">PBG</shortName>
        <ecNumber evidence="8">2.5.1.61</ecNumber>
    </recommendedName>
    <alternativeName>
        <fullName evidence="8">Hydroxymethylbilane synthase</fullName>
        <shortName evidence="8">HMBS</shortName>
    </alternativeName>
    <alternativeName>
        <fullName evidence="8">Pre-uroporphyrinogen synthase</fullName>
    </alternativeName>
</protein>